<reference evidence="1" key="1">
    <citation type="submission" date="2019-12" db="EMBL/GenBank/DDBJ databases">
        <title>Novel species isolated from a subtropical stream in China.</title>
        <authorList>
            <person name="Lu H."/>
        </authorList>
    </citation>
    <scope>NUCLEOTIDE SEQUENCE [LARGE SCALE GENOMIC DNA]</scope>
    <source>
        <strain evidence="1">FT81W</strain>
    </source>
</reference>
<name>A0A845GCT7_9BURK</name>
<dbReference type="AlphaFoldDB" id="A0A845GCT7"/>
<organism evidence="1 2">
    <name type="scientific">Duganella vulcania</name>
    <dbReference type="NCBI Taxonomy" id="2692166"/>
    <lineage>
        <taxon>Bacteria</taxon>
        <taxon>Pseudomonadati</taxon>
        <taxon>Pseudomonadota</taxon>
        <taxon>Betaproteobacteria</taxon>
        <taxon>Burkholderiales</taxon>
        <taxon>Oxalobacteraceae</taxon>
        <taxon>Telluria group</taxon>
        <taxon>Duganella</taxon>
    </lineage>
</organism>
<comment type="caution">
    <text evidence="1">The sequence shown here is derived from an EMBL/GenBank/DDBJ whole genome shotgun (WGS) entry which is preliminary data.</text>
</comment>
<dbReference type="EMBL" id="WWCX01000001">
    <property type="protein sequence ID" value="MYM92433.1"/>
    <property type="molecule type" value="Genomic_DNA"/>
</dbReference>
<accession>A0A845GCT7</accession>
<dbReference type="Proteomes" id="UP000447355">
    <property type="component" value="Unassembled WGS sequence"/>
</dbReference>
<evidence type="ECO:0000313" key="1">
    <source>
        <dbReference type="EMBL" id="MYM92433.1"/>
    </source>
</evidence>
<sequence length="61" mass="6748">MKRLAQQVSKAQGYNCALVMITGTDEDYGDVIPELILEDAMRVDRYGWPAGFTVSLLNPAD</sequence>
<evidence type="ECO:0000313" key="2">
    <source>
        <dbReference type="Proteomes" id="UP000447355"/>
    </source>
</evidence>
<gene>
    <name evidence="1" type="ORF">GTP90_01000</name>
</gene>
<proteinExistence type="predicted"/>
<protein>
    <submittedName>
        <fullName evidence="1">Uncharacterized protein</fullName>
    </submittedName>
</protein>